<dbReference type="PANTHER" id="PTHR32063:SF13">
    <property type="entry name" value="MULTIDRUG EFFLUX PUMP SUBUNIT ACRB-RELATED"/>
    <property type="match status" value="1"/>
</dbReference>
<dbReference type="EMBL" id="PIDS01002373">
    <property type="protein sequence ID" value="PLL15043.1"/>
    <property type="molecule type" value="Genomic_DNA"/>
</dbReference>
<dbReference type="Gene3D" id="3.30.70.1440">
    <property type="entry name" value="Multidrug efflux transporter AcrB pore domain"/>
    <property type="match status" value="1"/>
</dbReference>
<dbReference type="Proteomes" id="UP000234505">
    <property type="component" value="Unassembled WGS sequence"/>
</dbReference>
<feature type="non-terminal residue" evidence="2">
    <location>
        <position position="226"/>
    </location>
</feature>
<organism evidence="2 3">
    <name type="scientific">Klebsiella michiganensis</name>
    <dbReference type="NCBI Taxonomy" id="1134687"/>
    <lineage>
        <taxon>Bacteria</taxon>
        <taxon>Pseudomonadati</taxon>
        <taxon>Pseudomonadota</taxon>
        <taxon>Gammaproteobacteria</taxon>
        <taxon>Enterobacterales</taxon>
        <taxon>Enterobacteriaceae</taxon>
        <taxon>Klebsiella/Raoultella group</taxon>
        <taxon>Klebsiella</taxon>
    </lineage>
</organism>
<dbReference type="InterPro" id="IPR001036">
    <property type="entry name" value="Acrflvin-R"/>
</dbReference>
<dbReference type="PRINTS" id="PR00702">
    <property type="entry name" value="ACRIFLAVINRP"/>
</dbReference>
<keyword evidence="1" id="KW-0472">Membrane</keyword>
<keyword evidence="1" id="KW-1133">Transmembrane helix</keyword>
<evidence type="ECO:0000256" key="1">
    <source>
        <dbReference type="SAM" id="Phobius"/>
    </source>
</evidence>
<name>A0A2J4P8E3_9ENTR</name>
<dbReference type="Pfam" id="PF00873">
    <property type="entry name" value="ACR_tran"/>
    <property type="match status" value="1"/>
</dbReference>
<feature type="transmembrane region" description="Helical" evidence="1">
    <location>
        <begin position="107"/>
        <end position="128"/>
    </location>
</feature>
<feature type="transmembrane region" description="Helical" evidence="1">
    <location>
        <begin position="156"/>
        <end position="176"/>
    </location>
</feature>
<comment type="caution">
    <text evidence="2">The sequence shown here is derived from an EMBL/GenBank/DDBJ whole genome shotgun (WGS) entry which is preliminary data.</text>
</comment>
<feature type="non-terminal residue" evidence="2">
    <location>
        <position position="1"/>
    </location>
</feature>
<feature type="transmembrane region" description="Helical" evidence="1">
    <location>
        <begin position="81"/>
        <end position="101"/>
    </location>
</feature>
<feature type="transmembrane region" description="Helical" evidence="1">
    <location>
        <begin position="55"/>
        <end position="74"/>
    </location>
</feature>
<dbReference type="PANTHER" id="PTHR32063">
    <property type="match status" value="1"/>
</dbReference>
<reference evidence="2 3" key="2">
    <citation type="submission" date="2018-01" db="EMBL/GenBank/DDBJ databases">
        <title>Genomic study of Klebsiella pneumoniae.</title>
        <authorList>
            <person name="Yang Y."/>
            <person name="Bicalho R."/>
        </authorList>
    </citation>
    <scope>NUCLEOTIDE SEQUENCE [LARGE SCALE GENOMIC DNA]</scope>
    <source>
        <strain evidence="2 3">A11</strain>
    </source>
</reference>
<protein>
    <submittedName>
        <fullName evidence="2">Multidrug efflux RND transporter permease subunit</fullName>
    </submittedName>
</protein>
<gene>
    <name evidence="2" type="ORF">CWN50_36720</name>
</gene>
<dbReference type="Gene3D" id="1.20.1640.10">
    <property type="entry name" value="Multidrug efflux transporter AcrB transmembrane domain"/>
    <property type="match status" value="1"/>
</dbReference>
<accession>A0A2J4P8E3</accession>
<reference evidence="2 3" key="1">
    <citation type="submission" date="2017-11" db="EMBL/GenBank/DDBJ databases">
        <authorList>
            <person name="Han C.G."/>
        </authorList>
    </citation>
    <scope>NUCLEOTIDE SEQUENCE [LARGE SCALE GENOMIC DNA]</scope>
    <source>
        <strain evidence="2 3">A11</strain>
    </source>
</reference>
<dbReference type="AlphaFoldDB" id="A0A2J4P8E3"/>
<sequence>YQGYPAIRISGSAAAGESTGSAIMAMEKLADQLPAGFAGEWAGSSLQEKQSASQLPGLIILSVLVVFMVLAALYESWSIPFAVMLVVPLGLLGAVAAVTVANMTNDVFFKVGLITLIGLSAKNAILIVEFARQLMSQGMNVMDATLLASTQRLRPILMTSLAFTLGVVPLMLASGASDTTQHALGTGVFGGMISATVLAIFFVPVFFVMITRCIKQRRKGENTPRH</sequence>
<dbReference type="GO" id="GO:0005886">
    <property type="term" value="C:plasma membrane"/>
    <property type="evidence" value="ECO:0007669"/>
    <property type="project" value="TreeGrafter"/>
</dbReference>
<dbReference type="SUPFAM" id="SSF82866">
    <property type="entry name" value="Multidrug efflux transporter AcrB transmembrane domain"/>
    <property type="match status" value="1"/>
</dbReference>
<keyword evidence="1" id="KW-0812">Transmembrane</keyword>
<evidence type="ECO:0000313" key="2">
    <source>
        <dbReference type="EMBL" id="PLL15043.1"/>
    </source>
</evidence>
<proteinExistence type="predicted"/>
<feature type="transmembrane region" description="Helical" evidence="1">
    <location>
        <begin position="188"/>
        <end position="210"/>
    </location>
</feature>
<evidence type="ECO:0000313" key="3">
    <source>
        <dbReference type="Proteomes" id="UP000234505"/>
    </source>
</evidence>
<dbReference type="GO" id="GO:0042910">
    <property type="term" value="F:xenobiotic transmembrane transporter activity"/>
    <property type="evidence" value="ECO:0007669"/>
    <property type="project" value="TreeGrafter"/>
</dbReference>